<reference evidence="3 4" key="1">
    <citation type="submission" date="2019-06" db="EMBL/GenBank/DDBJ databases">
        <title>A chromosomal-level reference genome of Carpinus fangiana (Coryloideae, Betulaceae).</title>
        <authorList>
            <person name="Yang X."/>
            <person name="Wang Z."/>
            <person name="Zhang L."/>
            <person name="Hao G."/>
            <person name="Liu J."/>
            <person name="Yang Y."/>
        </authorList>
    </citation>
    <scope>NUCLEOTIDE SEQUENCE [LARGE SCALE GENOMIC DNA]</scope>
    <source>
        <strain evidence="3">Cfa_2016G</strain>
        <tissue evidence="3">Leaf</tissue>
    </source>
</reference>
<feature type="region of interest" description="Disordered" evidence="1">
    <location>
        <begin position="349"/>
        <end position="380"/>
    </location>
</feature>
<feature type="region of interest" description="Disordered" evidence="1">
    <location>
        <begin position="45"/>
        <end position="85"/>
    </location>
</feature>
<feature type="region of interest" description="Disordered" evidence="1">
    <location>
        <begin position="104"/>
        <end position="219"/>
    </location>
</feature>
<dbReference type="OrthoDB" id="10679876at2759"/>
<proteinExistence type="predicted"/>
<keyword evidence="2" id="KW-0812">Transmembrane</keyword>
<sequence>MAVNTFSIVAIFVSILGFALILAVTWLIYKWSKAIQPGSVFQNWPHASSKSSGDSQRPQELPTPRLMVQRGRVVPHRQSTTASVRSGLSSIRYSGWLAAGFSGRRSNSGDDRTDAASTHSRASRMSRWTGGRRTPGADVESGFAHASRNSSPPDVPPIPRSPLVSTFTTIRAPPQTRLSSQLRSKHFRSPSLRSKRSSTFSSAAPTTNTPRPSNIIVPTPKTPQWTTIVEESSANTSAHKSSFNTSISSPRQFPSPAIRTSTLHARAAASLDQFPSDLPLRSPHGTPRSRPPLYAASAHTLDSAEHSPRARHAGYVSPLQLQSKFYVPGSPGTPGPLLGRVPVASVREAADGDGSSLGSEDSEVVSALPQSPGFGRLGGG</sequence>
<dbReference type="Proteomes" id="UP000327013">
    <property type="component" value="Unassembled WGS sequence"/>
</dbReference>
<dbReference type="EMBL" id="VIBQ01000014">
    <property type="protein sequence ID" value="KAB8349596.1"/>
    <property type="molecule type" value="Genomic_DNA"/>
</dbReference>
<evidence type="ECO:0000313" key="3">
    <source>
        <dbReference type="EMBL" id="KAB8349596.1"/>
    </source>
</evidence>
<dbReference type="AlphaFoldDB" id="A0A5N6KW31"/>
<name>A0A5N6KW31_9ROSI</name>
<evidence type="ECO:0000256" key="1">
    <source>
        <dbReference type="SAM" id="MobiDB-lite"/>
    </source>
</evidence>
<feature type="region of interest" description="Disordered" evidence="1">
    <location>
        <begin position="274"/>
        <end position="293"/>
    </location>
</feature>
<keyword evidence="4" id="KW-1185">Reference proteome</keyword>
<gene>
    <name evidence="3" type="ORF">FH972_023620</name>
</gene>
<evidence type="ECO:0000313" key="4">
    <source>
        <dbReference type="Proteomes" id="UP000327013"/>
    </source>
</evidence>
<feature type="compositionally biased region" description="Polar residues" evidence="1">
    <location>
        <begin position="45"/>
        <end position="58"/>
    </location>
</feature>
<accession>A0A5N6KW31</accession>
<keyword evidence="2" id="KW-0472">Membrane</keyword>
<feature type="transmembrane region" description="Helical" evidence="2">
    <location>
        <begin position="6"/>
        <end position="29"/>
    </location>
</feature>
<feature type="region of interest" description="Disordered" evidence="1">
    <location>
        <begin position="233"/>
        <end position="256"/>
    </location>
</feature>
<organism evidence="3 4">
    <name type="scientific">Carpinus fangiana</name>
    <dbReference type="NCBI Taxonomy" id="176857"/>
    <lineage>
        <taxon>Eukaryota</taxon>
        <taxon>Viridiplantae</taxon>
        <taxon>Streptophyta</taxon>
        <taxon>Embryophyta</taxon>
        <taxon>Tracheophyta</taxon>
        <taxon>Spermatophyta</taxon>
        <taxon>Magnoliopsida</taxon>
        <taxon>eudicotyledons</taxon>
        <taxon>Gunneridae</taxon>
        <taxon>Pentapetalae</taxon>
        <taxon>rosids</taxon>
        <taxon>fabids</taxon>
        <taxon>Fagales</taxon>
        <taxon>Betulaceae</taxon>
        <taxon>Carpinus</taxon>
    </lineage>
</organism>
<feature type="compositionally biased region" description="Basic residues" evidence="1">
    <location>
        <begin position="183"/>
        <end position="196"/>
    </location>
</feature>
<evidence type="ECO:0000256" key="2">
    <source>
        <dbReference type="SAM" id="Phobius"/>
    </source>
</evidence>
<protein>
    <submittedName>
        <fullName evidence="3">Uncharacterized protein</fullName>
    </submittedName>
</protein>
<feature type="compositionally biased region" description="Polar residues" evidence="1">
    <location>
        <begin position="203"/>
        <end position="212"/>
    </location>
</feature>
<comment type="caution">
    <text evidence="3">The sequence shown here is derived from an EMBL/GenBank/DDBJ whole genome shotgun (WGS) entry which is preliminary data.</text>
</comment>
<keyword evidence="2" id="KW-1133">Transmembrane helix</keyword>